<evidence type="ECO:0000256" key="1">
    <source>
        <dbReference type="ARBA" id="ARBA00008791"/>
    </source>
</evidence>
<evidence type="ECO:0000313" key="4">
    <source>
        <dbReference type="Proteomes" id="UP000298324"/>
    </source>
</evidence>
<dbReference type="InterPro" id="IPR006015">
    <property type="entry name" value="Universal_stress_UspA"/>
</dbReference>
<sequence length="145" mass="15562">MYKKILVAVDGSEQAAKAALHGAELAAKLGADLILFHVVPALPSYASISPDQLGIVHQDVAKEFYKQGREILNQAMSELADYNINISKEISVGHPADEICKMVANCGCDLLIMGSRGLGQFKGYLMGSVSNRVCRLAGCPVLIMR</sequence>
<feature type="domain" description="UspA" evidence="2">
    <location>
        <begin position="1"/>
        <end position="145"/>
    </location>
</feature>
<dbReference type="InterPro" id="IPR006016">
    <property type="entry name" value="UspA"/>
</dbReference>
<evidence type="ECO:0000259" key="2">
    <source>
        <dbReference type="Pfam" id="PF00582"/>
    </source>
</evidence>
<dbReference type="AlphaFoldDB" id="A0A4Y7RHF6"/>
<dbReference type="Proteomes" id="UP000298324">
    <property type="component" value="Unassembled WGS sequence"/>
</dbReference>
<keyword evidence="4" id="KW-1185">Reference proteome</keyword>
<comment type="similarity">
    <text evidence="1">Belongs to the universal stress protein A family.</text>
</comment>
<proteinExistence type="inferred from homology"/>
<evidence type="ECO:0000313" key="3">
    <source>
        <dbReference type="EMBL" id="TEB08122.1"/>
    </source>
</evidence>
<comment type="caution">
    <text evidence="3">The sequence shown here is derived from an EMBL/GenBank/DDBJ whole genome shotgun (WGS) entry which is preliminary data.</text>
</comment>
<dbReference type="SUPFAM" id="SSF52402">
    <property type="entry name" value="Adenine nucleotide alpha hydrolases-like"/>
    <property type="match status" value="1"/>
</dbReference>
<organism evidence="3 4">
    <name type="scientific">Pelotomaculum schinkii</name>
    <dbReference type="NCBI Taxonomy" id="78350"/>
    <lineage>
        <taxon>Bacteria</taxon>
        <taxon>Bacillati</taxon>
        <taxon>Bacillota</taxon>
        <taxon>Clostridia</taxon>
        <taxon>Eubacteriales</taxon>
        <taxon>Desulfotomaculaceae</taxon>
        <taxon>Pelotomaculum</taxon>
    </lineage>
</organism>
<dbReference type="EMBL" id="QFGA01000001">
    <property type="protein sequence ID" value="TEB08122.1"/>
    <property type="molecule type" value="Genomic_DNA"/>
</dbReference>
<accession>A0A4Y7RHF6</accession>
<dbReference type="Gene3D" id="3.40.50.620">
    <property type="entry name" value="HUPs"/>
    <property type="match status" value="1"/>
</dbReference>
<dbReference type="CDD" id="cd00293">
    <property type="entry name" value="USP-like"/>
    <property type="match status" value="1"/>
</dbReference>
<dbReference type="PRINTS" id="PR01438">
    <property type="entry name" value="UNVRSLSTRESS"/>
</dbReference>
<protein>
    <submittedName>
        <fullName evidence="3">Stress response protein NhaX</fullName>
    </submittedName>
</protein>
<dbReference type="PANTHER" id="PTHR46268:SF6">
    <property type="entry name" value="UNIVERSAL STRESS PROTEIN UP12"/>
    <property type="match status" value="1"/>
</dbReference>
<dbReference type="RefSeq" id="WP_190239844.1">
    <property type="nucleotide sequence ID" value="NZ_QFGA01000001.1"/>
</dbReference>
<dbReference type="InterPro" id="IPR014729">
    <property type="entry name" value="Rossmann-like_a/b/a_fold"/>
</dbReference>
<name>A0A4Y7RHF6_9FIRM</name>
<gene>
    <name evidence="3" type="primary">nhaX_3</name>
    <name evidence="3" type="ORF">Psch_01677</name>
</gene>
<reference evidence="3 4" key="1">
    <citation type="journal article" date="2018" name="Environ. Microbiol.">
        <title>Novel energy conservation strategies and behaviour of Pelotomaculum schinkii driving syntrophic propionate catabolism.</title>
        <authorList>
            <person name="Hidalgo-Ahumada C.A.P."/>
            <person name="Nobu M.K."/>
            <person name="Narihiro T."/>
            <person name="Tamaki H."/>
            <person name="Liu W.T."/>
            <person name="Kamagata Y."/>
            <person name="Stams A.J.M."/>
            <person name="Imachi H."/>
            <person name="Sousa D.Z."/>
        </authorList>
    </citation>
    <scope>NUCLEOTIDE SEQUENCE [LARGE SCALE GENOMIC DNA]</scope>
    <source>
        <strain evidence="3 4">HH</strain>
    </source>
</reference>
<dbReference type="Pfam" id="PF00582">
    <property type="entry name" value="Usp"/>
    <property type="match status" value="1"/>
</dbReference>
<dbReference type="PANTHER" id="PTHR46268">
    <property type="entry name" value="STRESS RESPONSE PROTEIN NHAX"/>
    <property type="match status" value="1"/>
</dbReference>